<dbReference type="InterPro" id="IPR050706">
    <property type="entry name" value="Cyclic-di-GMP_PDE-like"/>
</dbReference>
<dbReference type="PANTHER" id="PTHR33121">
    <property type="entry name" value="CYCLIC DI-GMP PHOSPHODIESTERASE PDEF"/>
    <property type="match status" value="1"/>
</dbReference>
<dbReference type="AlphaFoldDB" id="A0A5J6WZ97"/>
<dbReference type="GO" id="GO:0071111">
    <property type="term" value="F:cyclic-guanylate-specific phosphodiesterase activity"/>
    <property type="evidence" value="ECO:0007669"/>
    <property type="project" value="InterPro"/>
</dbReference>
<dbReference type="EMBL" id="CP040449">
    <property type="protein sequence ID" value="QFI55601.1"/>
    <property type="molecule type" value="Genomic_DNA"/>
</dbReference>
<organism evidence="2 3">
    <name type="scientific">Aeromonas simiae</name>
    <dbReference type="NCBI Taxonomy" id="218936"/>
    <lineage>
        <taxon>Bacteria</taxon>
        <taxon>Pseudomonadati</taxon>
        <taxon>Pseudomonadota</taxon>
        <taxon>Gammaproteobacteria</taxon>
        <taxon>Aeromonadales</taxon>
        <taxon>Aeromonadaceae</taxon>
        <taxon>Aeromonas</taxon>
    </lineage>
</organism>
<accession>A0A5J6WZ97</accession>
<dbReference type="InterPro" id="IPR035919">
    <property type="entry name" value="EAL_sf"/>
</dbReference>
<protein>
    <submittedName>
        <fullName evidence="2">EAL domain-containing protein</fullName>
    </submittedName>
</protein>
<dbReference type="SUPFAM" id="SSF141868">
    <property type="entry name" value="EAL domain-like"/>
    <property type="match status" value="1"/>
</dbReference>
<dbReference type="PROSITE" id="PS50883">
    <property type="entry name" value="EAL"/>
    <property type="match status" value="1"/>
</dbReference>
<sequence length="218" mass="24625">MPCYRFQPIVNLHTEHVIGHEVLLKMHQSVDLEAYFSTLTTDKMVDLFCRQVGFVTSSKRGKKTFINLPVESLLNAALFGRIMSSLSRVEEMHLVIEIQDPEALHRLHGEELKLFSNHVHAMRKMGVEVWIDDITAFALMVCIEMGLKIDGIKISHRLFAHFKALGQGLTDFVKACRKVSNTILAEGIETAEDVHLAIDAGCDLGQGFLWQEFCLKDS</sequence>
<dbReference type="PANTHER" id="PTHR33121:SF70">
    <property type="entry name" value="SIGNALING PROTEIN YKOW"/>
    <property type="match status" value="1"/>
</dbReference>
<dbReference type="KEGG" id="asim:FE240_13415"/>
<dbReference type="Proteomes" id="UP000594034">
    <property type="component" value="Chromosome"/>
</dbReference>
<evidence type="ECO:0000313" key="3">
    <source>
        <dbReference type="Proteomes" id="UP000594034"/>
    </source>
</evidence>
<evidence type="ECO:0000313" key="2">
    <source>
        <dbReference type="EMBL" id="QFI55601.1"/>
    </source>
</evidence>
<keyword evidence="3" id="KW-1185">Reference proteome</keyword>
<name>A0A5J6WZ97_9GAMM</name>
<dbReference type="Gene3D" id="3.20.20.450">
    <property type="entry name" value="EAL domain"/>
    <property type="match status" value="1"/>
</dbReference>
<gene>
    <name evidence="2" type="ORF">FE240_13415</name>
</gene>
<dbReference type="RefSeq" id="WP_193001609.1">
    <property type="nucleotide sequence ID" value="NZ_CP040449.1"/>
</dbReference>
<dbReference type="SMART" id="SM00052">
    <property type="entry name" value="EAL"/>
    <property type="match status" value="1"/>
</dbReference>
<proteinExistence type="predicted"/>
<dbReference type="Pfam" id="PF00563">
    <property type="entry name" value="EAL"/>
    <property type="match status" value="1"/>
</dbReference>
<dbReference type="CDD" id="cd01948">
    <property type="entry name" value="EAL"/>
    <property type="match status" value="1"/>
</dbReference>
<reference evidence="2 3" key="1">
    <citation type="submission" date="2019-05" db="EMBL/GenBank/DDBJ databases">
        <title>OXA-830, a novel chromosomally encoded expanded-spectrum class D beta-lactamase in Aeromonas simiae.</title>
        <authorList>
            <person name="Zhou W."/>
            <person name="Chen Q."/>
        </authorList>
    </citation>
    <scope>NUCLEOTIDE SEQUENCE [LARGE SCALE GENOMIC DNA]</scope>
    <source>
        <strain evidence="2 3">A6</strain>
    </source>
</reference>
<feature type="domain" description="EAL" evidence="1">
    <location>
        <begin position="1"/>
        <end position="218"/>
    </location>
</feature>
<evidence type="ECO:0000259" key="1">
    <source>
        <dbReference type="PROSITE" id="PS50883"/>
    </source>
</evidence>
<dbReference type="InterPro" id="IPR001633">
    <property type="entry name" value="EAL_dom"/>
</dbReference>